<keyword evidence="2" id="KW-0648">Protein biosynthesis</keyword>
<comment type="caution">
    <text evidence="2">The sequence shown here is derived from an EMBL/GenBank/DDBJ whole genome shotgun (WGS) entry which is preliminary data.</text>
</comment>
<reference evidence="2" key="2">
    <citation type="submission" date="2023-05" db="EMBL/GenBank/DDBJ databases">
        <authorList>
            <person name="Schelkunov M.I."/>
        </authorList>
    </citation>
    <scope>NUCLEOTIDE SEQUENCE</scope>
    <source>
        <strain evidence="2">Hsosn_3</strain>
        <tissue evidence="2">Leaf</tissue>
    </source>
</reference>
<sequence length="334" mass="37613">MPFPLKIQPVDFSSSPVGPAFLKPAVKSRFKRLFERPFGNVLRITGPEKPVMDDWDELEPSSACLTNMVKNFIEDSGEKQHKCCQGKCYCFNNSDSDDEFDSRHTYVCQVLKKLVMCSSVSERNLLADSANIVSKFSKCKIDEIRKTVTDDLLALGYDASICKSRWERAPTYPAGEYDYVDVIKQDERLIVDIDFRAEFTIARSTKKYNAILQILPHIFVGKADRLQKIVYIVSDAAKQSLKKNGMPFPPWRRADYVKSKWLSPYTRTGPAPQQSVTPPPLTIMDSTDLTSDNQNVVIQTNETTTSPVIAGVESPASSDHSDTVFNLSEEEEAK</sequence>
<dbReference type="PANTHER" id="PTHR31579">
    <property type="entry name" value="OS03G0796600 PROTEIN"/>
    <property type="match status" value="1"/>
</dbReference>
<dbReference type="AlphaFoldDB" id="A0AAD8N7X3"/>
<feature type="compositionally biased region" description="Polar residues" evidence="1">
    <location>
        <begin position="315"/>
        <end position="326"/>
    </location>
</feature>
<keyword evidence="2" id="KW-0396">Initiation factor</keyword>
<name>A0AAD8N7X3_9APIA</name>
<dbReference type="Pfam" id="PF04720">
    <property type="entry name" value="PDDEXK_6"/>
    <property type="match status" value="1"/>
</dbReference>
<protein>
    <submittedName>
        <fullName evidence="2">Translation initiation factor IF-2</fullName>
    </submittedName>
</protein>
<organism evidence="2 3">
    <name type="scientific">Heracleum sosnowskyi</name>
    <dbReference type="NCBI Taxonomy" id="360622"/>
    <lineage>
        <taxon>Eukaryota</taxon>
        <taxon>Viridiplantae</taxon>
        <taxon>Streptophyta</taxon>
        <taxon>Embryophyta</taxon>
        <taxon>Tracheophyta</taxon>
        <taxon>Spermatophyta</taxon>
        <taxon>Magnoliopsida</taxon>
        <taxon>eudicotyledons</taxon>
        <taxon>Gunneridae</taxon>
        <taxon>Pentapetalae</taxon>
        <taxon>asterids</taxon>
        <taxon>campanulids</taxon>
        <taxon>Apiales</taxon>
        <taxon>Apiaceae</taxon>
        <taxon>Apioideae</taxon>
        <taxon>apioid superclade</taxon>
        <taxon>Tordylieae</taxon>
        <taxon>Tordyliinae</taxon>
        <taxon>Heracleum</taxon>
    </lineage>
</organism>
<gene>
    <name evidence="2" type="ORF">POM88_008969</name>
</gene>
<dbReference type="PANTHER" id="PTHR31579:SF14">
    <property type="entry name" value="RNA POLYMERASE SUBUNIT BETA-BETA PROTEIN, PUTATIVE (DUF506)-RELATED"/>
    <property type="match status" value="1"/>
</dbReference>
<dbReference type="EMBL" id="JAUIZM010000002">
    <property type="protein sequence ID" value="KAK1399106.1"/>
    <property type="molecule type" value="Genomic_DNA"/>
</dbReference>
<evidence type="ECO:0000256" key="1">
    <source>
        <dbReference type="SAM" id="MobiDB-lite"/>
    </source>
</evidence>
<dbReference type="Proteomes" id="UP001237642">
    <property type="component" value="Unassembled WGS sequence"/>
</dbReference>
<evidence type="ECO:0000313" key="3">
    <source>
        <dbReference type="Proteomes" id="UP001237642"/>
    </source>
</evidence>
<accession>A0AAD8N7X3</accession>
<keyword evidence="3" id="KW-1185">Reference proteome</keyword>
<proteinExistence type="predicted"/>
<dbReference type="InterPro" id="IPR006502">
    <property type="entry name" value="PDDEXK-like"/>
</dbReference>
<reference evidence="2" key="1">
    <citation type="submission" date="2023-02" db="EMBL/GenBank/DDBJ databases">
        <title>Genome of toxic invasive species Heracleum sosnowskyi carries increased number of genes despite the absence of recent whole-genome duplications.</title>
        <authorList>
            <person name="Schelkunov M."/>
            <person name="Shtratnikova V."/>
            <person name="Makarenko M."/>
            <person name="Klepikova A."/>
            <person name="Omelchenko D."/>
            <person name="Novikova G."/>
            <person name="Obukhova E."/>
            <person name="Bogdanov V."/>
            <person name="Penin A."/>
            <person name="Logacheva M."/>
        </authorList>
    </citation>
    <scope>NUCLEOTIDE SEQUENCE</scope>
    <source>
        <strain evidence="2">Hsosn_3</strain>
        <tissue evidence="2">Leaf</tissue>
    </source>
</reference>
<feature type="region of interest" description="Disordered" evidence="1">
    <location>
        <begin position="300"/>
        <end position="334"/>
    </location>
</feature>
<evidence type="ECO:0000313" key="2">
    <source>
        <dbReference type="EMBL" id="KAK1399106.1"/>
    </source>
</evidence>
<dbReference type="NCBIfam" id="TIGR01615">
    <property type="entry name" value="A_thal_3542"/>
    <property type="match status" value="1"/>
</dbReference>
<dbReference type="GO" id="GO:0003743">
    <property type="term" value="F:translation initiation factor activity"/>
    <property type="evidence" value="ECO:0007669"/>
    <property type="project" value="UniProtKB-KW"/>
</dbReference>